<keyword evidence="5 10" id="KW-0963">Cytoplasm</keyword>
<dbReference type="Pfam" id="PF13522">
    <property type="entry name" value="GATase_6"/>
    <property type="match status" value="1"/>
</dbReference>
<evidence type="ECO:0000313" key="13">
    <source>
        <dbReference type="EMBL" id="KUK23558.1"/>
    </source>
</evidence>
<evidence type="ECO:0000256" key="7">
    <source>
        <dbReference type="ARBA" id="ARBA00022679"/>
    </source>
</evidence>
<dbReference type="NCBIfam" id="NF001484">
    <property type="entry name" value="PRK00331.1"/>
    <property type="match status" value="1"/>
</dbReference>
<dbReference type="GO" id="GO:0006487">
    <property type="term" value="P:protein N-linked glycosylation"/>
    <property type="evidence" value="ECO:0007669"/>
    <property type="project" value="TreeGrafter"/>
</dbReference>
<evidence type="ECO:0000259" key="12">
    <source>
        <dbReference type="PROSITE" id="PS51464"/>
    </source>
</evidence>
<evidence type="ECO:0000256" key="2">
    <source>
        <dbReference type="ARBA" id="ARBA00004496"/>
    </source>
</evidence>
<dbReference type="PANTHER" id="PTHR10937">
    <property type="entry name" value="GLUCOSAMINE--FRUCTOSE-6-PHOSPHATE AMINOTRANSFERASE, ISOMERIZING"/>
    <property type="match status" value="1"/>
</dbReference>
<dbReference type="SUPFAM" id="SSF53697">
    <property type="entry name" value="SIS domain"/>
    <property type="match status" value="1"/>
</dbReference>
<evidence type="ECO:0000256" key="5">
    <source>
        <dbReference type="ARBA" id="ARBA00022490"/>
    </source>
</evidence>
<evidence type="ECO:0000256" key="9">
    <source>
        <dbReference type="ARBA" id="ARBA00022962"/>
    </source>
</evidence>
<dbReference type="NCBIfam" id="TIGR01135">
    <property type="entry name" value="glmS"/>
    <property type="match status" value="1"/>
</dbReference>
<dbReference type="InterPro" id="IPR029055">
    <property type="entry name" value="Ntn_hydrolases_N"/>
</dbReference>
<dbReference type="GO" id="GO:0005829">
    <property type="term" value="C:cytosol"/>
    <property type="evidence" value="ECO:0007669"/>
    <property type="project" value="TreeGrafter"/>
</dbReference>
<dbReference type="CDD" id="cd05008">
    <property type="entry name" value="SIS_GlmS_GlmD_1"/>
    <property type="match status" value="1"/>
</dbReference>
<keyword evidence="8" id="KW-0677">Repeat</keyword>
<feature type="domain" description="SIS" evidence="12">
    <location>
        <begin position="284"/>
        <end position="423"/>
    </location>
</feature>
<dbReference type="AlphaFoldDB" id="A0A117L3E1"/>
<dbReference type="InterPro" id="IPR001347">
    <property type="entry name" value="SIS_dom"/>
</dbReference>
<evidence type="ECO:0000256" key="10">
    <source>
        <dbReference type="HAMAP-Rule" id="MF_00164"/>
    </source>
</evidence>
<dbReference type="EMBL" id="LGFG01000016">
    <property type="protein sequence ID" value="KUK23558.1"/>
    <property type="molecule type" value="Genomic_DNA"/>
</dbReference>
<feature type="active site" description="For Fru-6P isomerization activity" evidence="10">
    <location>
        <position position="601"/>
    </location>
</feature>
<dbReference type="InterPro" id="IPR047084">
    <property type="entry name" value="GFAT_N"/>
</dbReference>
<evidence type="ECO:0000313" key="14">
    <source>
        <dbReference type="Proteomes" id="UP000058636"/>
    </source>
</evidence>
<name>A0A117L3E1_9THEM</name>
<dbReference type="Proteomes" id="UP000058636">
    <property type="component" value="Unassembled WGS sequence"/>
</dbReference>
<dbReference type="HAMAP" id="MF_00164">
    <property type="entry name" value="GlmS"/>
    <property type="match status" value="1"/>
</dbReference>
<dbReference type="PATRIC" id="fig|93930.3.peg.1126"/>
<dbReference type="GO" id="GO:0006047">
    <property type="term" value="P:UDP-N-acetylglucosamine metabolic process"/>
    <property type="evidence" value="ECO:0007669"/>
    <property type="project" value="TreeGrafter"/>
</dbReference>
<evidence type="ECO:0000256" key="3">
    <source>
        <dbReference type="ARBA" id="ARBA00012916"/>
    </source>
</evidence>
<protein>
    <recommendedName>
        <fullName evidence="4 10">Glutamine--fructose-6-phosphate aminotransferase [isomerizing]</fullName>
        <ecNumber evidence="3 10">2.6.1.16</ecNumber>
    </recommendedName>
    <alternativeName>
        <fullName evidence="10">D-fructose-6-phosphate amidotransferase</fullName>
    </alternativeName>
    <alternativeName>
        <fullName evidence="10">GFAT</fullName>
    </alternativeName>
    <alternativeName>
        <fullName evidence="10">Glucosamine-6-phosphate synthase</fullName>
    </alternativeName>
    <alternativeName>
        <fullName evidence="10">Hexosephosphate aminotransferase</fullName>
    </alternativeName>
    <alternativeName>
        <fullName evidence="10">L-glutamine--D-fructose-6-phosphate amidotransferase</fullName>
    </alternativeName>
</protein>
<dbReference type="GO" id="GO:0046349">
    <property type="term" value="P:amino sugar biosynthetic process"/>
    <property type="evidence" value="ECO:0007669"/>
    <property type="project" value="UniProtKB-ARBA"/>
</dbReference>
<evidence type="ECO:0000256" key="1">
    <source>
        <dbReference type="ARBA" id="ARBA00001031"/>
    </source>
</evidence>
<dbReference type="GO" id="GO:0005975">
    <property type="term" value="P:carbohydrate metabolic process"/>
    <property type="evidence" value="ECO:0007669"/>
    <property type="project" value="UniProtKB-UniRule"/>
</dbReference>
<comment type="subunit">
    <text evidence="10">Homodimer.</text>
</comment>
<dbReference type="Gene3D" id="3.40.50.10490">
    <property type="entry name" value="Glucose-6-phosphate isomerase like protein, domain 1"/>
    <property type="match status" value="2"/>
</dbReference>
<dbReference type="GO" id="GO:0006002">
    <property type="term" value="P:fructose 6-phosphate metabolic process"/>
    <property type="evidence" value="ECO:0007669"/>
    <property type="project" value="TreeGrafter"/>
</dbReference>
<dbReference type="InterPro" id="IPR017932">
    <property type="entry name" value="GATase_2_dom"/>
</dbReference>
<dbReference type="GO" id="GO:0097367">
    <property type="term" value="F:carbohydrate derivative binding"/>
    <property type="evidence" value="ECO:0007669"/>
    <property type="project" value="InterPro"/>
</dbReference>
<dbReference type="PANTHER" id="PTHR10937:SF0">
    <property type="entry name" value="GLUTAMINE--FRUCTOSE-6-PHOSPHATE TRANSAMINASE (ISOMERIZING)"/>
    <property type="match status" value="1"/>
</dbReference>
<accession>A0A117L3E1</accession>
<evidence type="ECO:0000256" key="8">
    <source>
        <dbReference type="ARBA" id="ARBA00022737"/>
    </source>
</evidence>
<keyword evidence="7 10" id="KW-0808">Transferase</keyword>
<dbReference type="InterPro" id="IPR035490">
    <property type="entry name" value="GlmS/FrlB_SIS"/>
</dbReference>
<reference evidence="13 14" key="1">
    <citation type="journal article" date="2015" name="MBio">
        <title>Genome-Resolved Metagenomic Analysis Reveals Roles for Candidate Phyla and Other Microbial Community Members in Biogeochemical Transformations in Oil Reservoirs.</title>
        <authorList>
            <person name="Hu P."/>
            <person name="Tom L."/>
            <person name="Singh A."/>
            <person name="Thomas B.C."/>
            <person name="Baker B.J."/>
            <person name="Piceno Y.M."/>
            <person name="Andersen G.L."/>
            <person name="Banfield J.F."/>
        </authorList>
    </citation>
    <scope>NUCLEOTIDE SEQUENCE [LARGE SCALE GENOMIC DNA]</scope>
    <source>
        <strain evidence="13">46_26</strain>
    </source>
</reference>
<keyword evidence="6 10" id="KW-0032">Aminotransferase</keyword>
<organism evidence="13 14">
    <name type="scientific">Thermotoga petrophila</name>
    <dbReference type="NCBI Taxonomy" id="93929"/>
    <lineage>
        <taxon>Bacteria</taxon>
        <taxon>Thermotogati</taxon>
        <taxon>Thermotogota</taxon>
        <taxon>Thermotogae</taxon>
        <taxon>Thermotogales</taxon>
        <taxon>Thermotogaceae</taxon>
        <taxon>Thermotoga</taxon>
    </lineage>
</organism>
<dbReference type="PROSITE" id="PS51278">
    <property type="entry name" value="GATASE_TYPE_2"/>
    <property type="match status" value="1"/>
</dbReference>
<keyword evidence="9" id="KW-0315">Glutamine amidotransferase</keyword>
<feature type="active site" description="Nucleophile; for GATase activity" evidence="10">
    <location>
        <position position="2"/>
    </location>
</feature>
<feature type="initiator methionine" description="Removed" evidence="10">
    <location>
        <position position="1"/>
    </location>
</feature>
<feature type="domain" description="SIS" evidence="12">
    <location>
        <begin position="455"/>
        <end position="596"/>
    </location>
</feature>
<dbReference type="GO" id="GO:0004360">
    <property type="term" value="F:glutamine-fructose-6-phosphate transaminase (isomerizing) activity"/>
    <property type="evidence" value="ECO:0007669"/>
    <property type="project" value="UniProtKB-UniRule"/>
</dbReference>
<dbReference type="CDD" id="cd05009">
    <property type="entry name" value="SIS_GlmS_GlmD_2"/>
    <property type="match status" value="1"/>
</dbReference>
<dbReference type="FunFam" id="3.40.50.10490:FF:000002">
    <property type="entry name" value="Glutamine--fructose-6-phosphate aminotransferase [isomerizing]"/>
    <property type="match status" value="1"/>
</dbReference>
<gene>
    <name evidence="10" type="primary">glmS</name>
    <name evidence="13" type="ORF">XD57_0343</name>
</gene>
<dbReference type="FunFam" id="3.40.50.10490:FF:000001">
    <property type="entry name" value="Glutamine--fructose-6-phosphate aminotransferase [isomerizing]"/>
    <property type="match status" value="1"/>
</dbReference>
<dbReference type="FunFam" id="3.60.20.10:FF:000006">
    <property type="entry name" value="Glutamine--fructose-6-phosphate aminotransferase [isomerizing]"/>
    <property type="match status" value="1"/>
</dbReference>
<dbReference type="InterPro" id="IPR005855">
    <property type="entry name" value="GFAT"/>
</dbReference>
<comment type="subcellular location">
    <subcellularLocation>
        <location evidence="2 10">Cytoplasm</location>
    </subcellularLocation>
</comment>
<comment type="function">
    <text evidence="10">Catalyzes the first step in hexosamine metabolism, converting fructose-6P into glucosamine-6P using glutamine as a nitrogen source.</text>
</comment>
<dbReference type="Gene3D" id="3.60.20.10">
    <property type="entry name" value="Glutamine Phosphoribosylpyrophosphate, subunit 1, domain 1"/>
    <property type="match status" value="1"/>
</dbReference>
<dbReference type="Pfam" id="PF01380">
    <property type="entry name" value="SIS"/>
    <property type="match status" value="2"/>
</dbReference>
<proteinExistence type="inferred from homology"/>
<dbReference type="EC" id="2.6.1.16" evidence="3 10"/>
<dbReference type="SUPFAM" id="SSF56235">
    <property type="entry name" value="N-terminal nucleophile aminohydrolases (Ntn hydrolases)"/>
    <property type="match status" value="1"/>
</dbReference>
<dbReference type="InterPro" id="IPR035466">
    <property type="entry name" value="GlmS/AgaS_SIS"/>
</dbReference>
<comment type="catalytic activity">
    <reaction evidence="1 10">
        <text>D-fructose 6-phosphate + L-glutamine = D-glucosamine 6-phosphate + L-glutamate</text>
        <dbReference type="Rhea" id="RHEA:13237"/>
        <dbReference type="ChEBI" id="CHEBI:29985"/>
        <dbReference type="ChEBI" id="CHEBI:58359"/>
        <dbReference type="ChEBI" id="CHEBI:58725"/>
        <dbReference type="ChEBI" id="CHEBI:61527"/>
        <dbReference type="EC" id="2.6.1.16"/>
    </reaction>
</comment>
<comment type="caution">
    <text evidence="13">The sequence shown here is derived from an EMBL/GenBank/DDBJ whole genome shotgun (WGS) entry which is preliminary data.</text>
</comment>
<evidence type="ECO:0000259" key="11">
    <source>
        <dbReference type="PROSITE" id="PS51278"/>
    </source>
</evidence>
<feature type="domain" description="Glutamine amidotransferase type-2" evidence="11">
    <location>
        <begin position="2"/>
        <end position="217"/>
    </location>
</feature>
<sequence>MCGIVGMVGENLKLEDLVTSLQKLEYRGYDSAGIAYLGDSFGVYKKKGRIDVLKNGLKQKLNDRFFVGIAHTRWATHGEPNDMNAHPHMDCKEEIAVVHNGIIENYREIREFLEQRGHVFSSETDTEVIAHLVEEEFEGDLLDAVLKAVKKLKGAYAIAVVHKNVPDTIVAARKGSPLVAGIGSGVGILASDVTPLLRFTKDVVFLEDGDVMVLRKDGFEVYNTDGVKQQRRVYHVDWDEKAAEKGGYKHFMYKEIMEDPQALVNALVGRVKNNRPFFEELEYYEELLKDADRIRVVSCGTSYYAGLVFKYFLENHTDIDVEVEVSSEFRYKRPHIKEGDVLIAISQSGETADTLESVRLAKKHGAKIVSIVNVVGSTLDRESDVTLFMNAGPEIGVAATKTYVAELAVLYLLGLKVMEINGYWDREAEEILDKLVRMPELLENVLRKDPQIRELSEKYKDYRNFMYIGRGYGYPTALEGALKLKEITYIHATAYQAGELKHGPIALLDVDFPVFAVMPDDSLFFKTKSNVIESKSRNAPVIVLGTEGNRSLEEITGDIIHVPPTHESLYPLMMAPVIQLFAYHIADLKGLDPDKPRNLAKSVTVE</sequence>
<dbReference type="InterPro" id="IPR046348">
    <property type="entry name" value="SIS_dom_sf"/>
</dbReference>
<evidence type="ECO:0000256" key="4">
    <source>
        <dbReference type="ARBA" id="ARBA00016090"/>
    </source>
</evidence>
<dbReference type="PROSITE" id="PS51464">
    <property type="entry name" value="SIS"/>
    <property type="match status" value="2"/>
</dbReference>
<evidence type="ECO:0000256" key="6">
    <source>
        <dbReference type="ARBA" id="ARBA00022576"/>
    </source>
</evidence>
<dbReference type="CDD" id="cd00714">
    <property type="entry name" value="GFAT"/>
    <property type="match status" value="1"/>
</dbReference>